<organism evidence="2 3">
    <name type="scientific">Tanacetum coccineum</name>
    <dbReference type="NCBI Taxonomy" id="301880"/>
    <lineage>
        <taxon>Eukaryota</taxon>
        <taxon>Viridiplantae</taxon>
        <taxon>Streptophyta</taxon>
        <taxon>Embryophyta</taxon>
        <taxon>Tracheophyta</taxon>
        <taxon>Spermatophyta</taxon>
        <taxon>Magnoliopsida</taxon>
        <taxon>eudicotyledons</taxon>
        <taxon>Gunneridae</taxon>
        <taxon>Pentapetalae</taxon>
        <taxon>asterids</taxon>
        <taxon>campanulids</taxon>
        <taxon>Asterales</taxon>
        <taxon>Asteraceae</taxon>
        <taxon>Asteroideae</taxon>
        <taxon>Anthemideae</taxon>
        <taxon>Anthemidinae</taxon>
        <taxon>Tanacetum</taxon>
    </lineage>
</organism>
<evidence type="ECO:0000313" key="2">
    <source>
        <dbReference type="EMBL" id="GJT06091.1"/>
    </source>
</evidence>
<feature type="compositionally biased region" description="Basic residues" evidence="1">
    <location>
        <begin position="1"/>
        <end position="11"/>
    </location>
</feature>
<dbReference type="Proteomes" id="UP001151760">
    <property type="component" value="Unassembled WGS sequence"/>
</dbReference>
<accession>A0ABQ5AY87</accession>
<evidence type="ECO:0000256" key="1">
    <source>
        <dbReference type="SAM" id="MobiDB-lite"/>
    </source>
</evidence>
<sequence length="74" mass="8502">MKGAMRYRKNTMARVDMANRADRSDPANWSDPDDPYGWVERKTGPDCNLVEQTRLLDKKHNKSLDSNSFGPVMD</sequence>
<feature type="compositionally biased region" description="Polar residues" evidence="1">
    <location>
        <begin position="64"/>
        <end position="74"/>
    </location>
</feature>
<evidence type="ECO:0000313" key="3">
    <source>
        <dbReference type="Proteomes" id="UP001151760"/>
    </source>
</evidence>
<comment type="caution">
    <text evidence="2">The sequence shown here is derived from an EMBL/GenBank/DDBJ whole genome shotgun (WGS) entry which is preliminary data.</text>
</comment>
<gene>
    <name evidence="2" type="ORF">Tco_0840553</name>
</gene>
<feature type="region of interest" description="Disordered" evidence="1">
    <location>
        <begin position="1"/>
        <end position="37"/>
    </location>
</feature>
<reference evidence="2" key="1">
    <citation type="journal article" date="2022" name="Int. J. Mol. Sci.">
        <title>Draft Genome of Tanacetum Coccineum: Genomic Comparison of Closely Related Tanacetum-Family Plants.</title>
        <authorList>
            <person name="Yamashiro T."/>
            <person name="Shiraishi A."/>
            <person name="Nakayama K."/>
            <person name="Satake H."/>
        </authorList>
    </citation>
    <scope>NUCLEOTIDE SEQUENCE</scope>
</reference>
<feature type="region of interest" description="Disordered" evidence="1">
    <location>
        <begin position="53"/>
        <end position="74"/>
    </location>
</feature>
<keyword evidence="3" id="KW-1185">Reference proteome</keyword>
<reference evidence="2" key="2">
    <citation type="submission" date="2022-01" db="EMBL/GenBank/DDBJ databases">
        <authorList>
            <person name="Yamashiro T."/>
            <person name="Shiraishi A."/>
            <person name="Satake H."/>
            <person name="Nakayama K."/>
        </authorList>
    </citation>
    <scope>NUCLEOTIDE SEQUENCE</scope>
</reference>
<dbReference type="EMBL" id="BQNB010012639">
    <property type="protein sequence ID" value="GJT06091.1"/>
    <property type="molecule type" value="Genomic_DNA"/>
</dbReference>
<proteinExistence type="predicted"/>
<protein>
    <submittedName>
        <fullName evidence="2">Uncharacterized protein</fullName>
    </submittedName>
</protein>
<name>A0ABQ5AY87_9ASTR</name>